<comment type="cofactor">
    <cofactor evidence="1 10">
        <name>FMN</name>
        <dbReference type="ChEBI" id="CHEBI:58210"/>
    </cofactor>
</comment>
<dbReference type="GO" id="GO:0050660">
    <property type="term" value="F:flavin adenine dinucleotide binding"/>
    <property type="evidence" value="ECO:0007669"/>
    <property type="project" value="UniProtKB-UniRule"/>
</dbReference>
<dbReference type="InterPro" id="IPR029039">
    <property type="entry name" value="Flavoprotein-like_sf"/>
</dbReference>
<dbReference type="SUPFAM" id="SSF52343">
    <property type="entry name" value="Ferredoxin reductase-like, C-terminal NADP-linked domain"/>
    <property type="match status" value="1"/>
</dbReference>
<keyword evidence="6 10" id="KW-0274">FAD</keyword>
<evidence type="ECO:0000256" key="10">
    <source>
        <dbReference type="HAMAP-Rule" id="MF_03178"/>
    </source>
</evidence>
<feature type="binding site" evidence="10">
    <location>
        <begin position="455"/>
        <end position="458"/>
    </location>
    <ligand>
        <name>FAD</name>
        <dbReference type="ChEBI" id="CHEBI:57692"/>
    </ligand>
</feature>
<dbReference type="Pfam" id="PF00667">
    <property type="entry name" value="FAD_binding_1"/>
    <property type="match status" value="1"/>
</dbReference>
<keyword evidence="4 10" id="KW-0285">Flavoprotein</keyword>
<dbReference type="Gene3D" id="1.20.990.10">
    <property type="entry name" value="NADPH-cytochrome p450 Reductase, Chain A, domain 3"/>
    <property type="match status" value="1"/>
</dbReference>
<dbReference type="Proteomes" id="UP000192927">
    <property type="component" value="Unassembled WGS sequence"/>
</dbReference>
<dbReference type="SUPFAM" id="SSF63380">
    <property type="entry name" value="Riboflavin synthase domain-like"/>
    <property type="match status" value="1"/>
</dbReference>
<evidence type="ECO:0000256" key="2">
    <source>
        <dbReference type="ARBA" id="ARBA00001974"/>
    </source>
</evidence>
<evidence type="ECO:0000256" key="4">
    <source>
        <dbReference type="ARBA" id="ARBA00022630"/>
    </source>
</evidence>
<feature type="binding site" evidence="10">
    <location>
        <begin position="416"/>
        <end position="419"/>
    </location>
    <ligand>
        <name>FAD</name>
        <dbReference type="ChEBI" id="CHEBI:57692"/>
    </ligand>
</feature>
<dbReference type="EMBL" id="FWEW01000222">
    <property type="protein sequence ID" value="SLM34126.1"/>
    <property type="molecule type" value="Genomic_DNA"/>
</dbReference>
<dbReference type="Gene3D" id="3.40.50.360">
    <property type="match status" value="1"/>
</dbReference>
<dbReference type="PRINTS" id="PR00371">
    <property type="entry name" value="FPNCR"/>
</dbReference>
<feature type="domain" description="Flavodoxin-like" evidence="11">
    <location>
        <begin position="12"/>
        <end position="156"/>
    </location>
</feature>
<dbReference type="GO" id="GO:0016226">
    <property type="term" value="P:iron-sulfur cluster assembly"/>
    <property type="evidence" value="ECO:0007669"/>
    <property type="project" value="UniProtKB-UniRule"/>
</dbReference>
<evidence type="ECO:0000256" key="5">
    <source>
        <dbReference type="ARBA" id="ARBA00022643"/>
    </source>
</evidence>
<keyword evidence="3 10" id="KW-0963">Cytoplasm</keyword>
<dbReference type="InterPro" id="IPR017938">
    <property type="entry name" value="Riboflavin_synthase-like_b-brl"/>
</dbReference>
<dbReference type="InterPro" id="IPR001094">
    <property type="entry name" value="Flavdoxin-like"/>
</dbReference>
<dbReference type="AlphaFoldDB" id="A0A1W5CTE4"/>
<proteinExistence type="inferred from homology"/>
<sequence length="651" mass="73355">MTFDGQRHDRTALILYGSETGNAHDVANELGRLTERLRFTAQVSSLDDIDPTFLIDKTIVIIAVSTTGQGDLPVNARKFWRSLLRKRLPPDFLEDVRFTSFGLGDSSYPKFNWAVRKLHKRLVQLGATEAYPRGEADEQHPEGLDATYLPWSTDLRKHLLKKFPLQEGIHPIPEDVLLQPKWTLALVDEAHSDLSTTISNGSSPIVTTNEFHGPKAERGGASTPAGQVEAACKDLTVTLEENTRVTPTTHWQDVRNLAFTTPEQVRYAPGDILTVYPKNSPDDVSHFLEVMDWTSMADKPIHLIPTGPVSATHSYPPPPTPRLTTQSSTTLRTLLADHLDMTAIPRRSFFSLIAHFTGDRMHKERLLDFTNPEYVDELYDYTTRPRRSIIEVLQEFESVKIPWQWAATVLPILRGRQFSIASGGQLRSGQGGGTRFELLVAIVKYRTVIKKIREGVCTKYIATLPIGTRIDVTIQKGGLGITKNESRRPVVMVGPGTGVAPIRSLIWERLQWADELETRSQANGSSVTNGTGSIGESVLFFGGRNREADFFYESEWKDLEDKMPLQVFPAFSRDQTHKVYVQDLIRQQSELLYRLLHEWNGIVYICGSSGKIPQAVREALIEVFQMRLDRAAAEAYLIGMEKEGRYKQETW</sequence>
<dbReference type="PROSITE" id="PS50902">
    <property type="entry name" value="FLAVODOXIN_LIKE"/>
    <property type="match status" value="1"/>
</dbReference>
<keyword evidence="9 10" id="KW-0496">Mitochondrion</keyword>
<comment type="subcellular location">
    <subcellularLocation>
        <location evidence="10">Cytoplasm</location>
    </subcellularLocation>
    <subcellularLocation>
        <location evidence="10">Mitochondrion</location>
    </subcellularLocation>
    <text evidence="10">Relocalizes to mitochondria after H(2)O(2) exposure.</text>
</comment>
<feature type="binding site" evidence="10">
    <location>
        <position position="138"/>
    </location>
    <ligand>
        <name>FMN</name>
        <dbReference type="ChEBI" id="CHEBI:58210"/>
    </ligand>
</feature>
<dbReference type="InterPro" id="IPR039261">
    <property type="entry name" value="FNR_nucleotide-bd"/>
</dbReference>
<feature type="binding site" evidence="10">
    <location>
        <begin position="103"/>
        <end position="112"/>
    </location>
    <ligand>
        <name>FMN</name>
        <dbReference type="ChEBI" id="CHEBI:58210"/>
    </ligand>
</feature>
<comment type="similarity">
    <text evidence="10">In the C-terminal section; belongs to the flavoprotein pyridine nucleotide cytochrome reductase family.</text>
</comment>
<comment type="function">
    <text evidence="10">NADPH-dependent reductase which is a central component of the cytosolic iron-sulfur (Fe-S) protein assembly (CIA) machinery. Transfers electrons from NADPH via its FAD and FMN prosthetic groups to the [2Fe-2S] cluster of DRE2, another key component of the CIA machinery. In turn, this reduced cluster provides electrons for assembly of cytosolic iron-sulfur cluster proteins. Positively controls H(2)O(2)-induced cell death.</text>
</comment>
<dbReference type="InterPro" id="IPR028879">
    <property type="entry name" value="NDOR1"/>
</dbReference>
<feature type="binding site" evidence="10">
    <location>
        <position position="386"/>
    </location>
    <ligand>
        <name>FAD</name>
        <dbReference type="ChEBI" id="CHEBI:57692"/>
    </ligand>
</feature>
<comment type="caution">
    <text evidence="10">Lacks conserved residue(s) required for the propagation of feature annotation.</text>
</comment>
<dbReference type="FunFam" id="3.40.50.80:FF:000030">
    <property type="entry name" value="NADPH-dependent diflavin oxidoreductase 1"/>
    <property type="match status" value="1"/>
</dbReference>
<dbReference type="FunFam" id="3.40.50.360:FF:000015">
    <property type="entry name" value="NADPH-dependent diflavin oxidoreductase 1"/>
    <property type="match status" value="1"/>
</dbReference>
<accession>A0A1W5CTE4</accession>
<dbReference type="Gene3D" id="3.40.50.80">
    <property type="entry name" value="Nucleotide-binding domain of ferredoxin-NADP reductase (FNR) module"/>
    <property type="match status" value="1"/>
</dbReference>
<evidence type="ECO:0000256" key="1">
    <source>
        <dbReference type="ARBA" id="ARBA00001917"/>
    </source>
</evidence>
<feature type="binding site" evidence="10">
    <location>
        <position position="651"/>
    </location>
    <ligand>
        <name>FAD</name>
        <dbReference type="ChEBI" id="CHEBI:57692"/>
    </ligand>
</feature>
<dbReference type="GO" id="GO:0016651">
    <property type="term" value="F:oxidoreductase activity, acting on NAD(P)H"/>
    <property type="evidence" value="ECO:0007669"/>
    <property type="project" value="UniProtKB-UniRule"/>
</dbReference>
<evidence type="ECO:0000256" key="7">
    <source>
        <dbReference type="ARBA" id="ARBA00022857"/>
    </source>
</evidence>
<protein>
    <recommendedName>
        <fullName evidence="10">NADPH-dependent diflavin oxidoreductase 1</fullName>
        <ecNumber evidence="10">1.18.1.-</ecNumber>
    </recommendedName>
    <alternativeName>
        <fullName evidence="10">NADPH-dependent FMN and FAD-containing oxidoreductase</fullName>
    </alternativeName>
</protein>
<dbReference type="HAMAP" id="MF_03178">
    <property type="entry name" value="NDOR1"/>
    <property type="match status" value="1"/>
</dbReference>
<dbReference type="Pfam" id="PF00175">
    <property type="entry name" value="NAD_binding_1"/>
    <property type="match status" value="1"/>
</dbReference>
<comment type="cofactor">
    <cofactor evidence="2 10">
        <name>FAD</name>
        <dbReference type="ChEBI" id="CHEBI:57692"/>
    </cofactor>
</comment>
<feature type="binding site" evidence="10">
    <location>
        <position position="497"/>
    </location>
    <ligand>
        <name>NADP(+)</name>
        <dbReference type="ChEBI" id="CHEBI:58349"/>
    </ligand>
</feature>
<keyword evidence="7 10" id="KW-0521">NADP</keyword>
<dbReference type="GO" id="GO:0005829">
    <property type="term" value="C:cytosol"/>
    <property type="evidence" value="ECO:0007669"/>
    <property type="project" value="TreeGrafter"/>
</dbReference>
<dbReference type="PANTHER" id="PTHR19384:SF10">
    <property type="entry name" value="NADPH-DEPENDENT DIFLAVIN OXIDOREDUCTASE 1"/>
    <property type="match status" value="1"/>
</dbReference>
<dbReference type="GO" id="GO:0160246">
    <property type="term" value="F:NADPH-iron-sulfur [2Fe-2S] protein oxidoreductase activity"/>
    <property type="evidence" value="ECO:0007669"/>
    <property type="project" value="InterPro"/>
</dbReference>
<dbReference type="Pfam" id="PF00258">
    <property type="entry name" value="Flavodoxin_1"/>
    <property type="match status" value="1"/>
</dbReference>
<feature type="domain" description="FAD-binding FR-type" evidence="12">
    <location>
        <begin position="232"/>
        <end position="483"/>
    </location>
</feature>
<dbReference type="InterPro" id="IPR001433">
    <property type="entry name" value="OxRdtase_FAD/NAD-bd"/>
</dbReference>
<evidence type="ECO:0000256" key="8">
    <source>
        <dbReference type="ARBA" id="ARBA00023002"/>
    </source>
</evidence>
<dbReference type="PROSITE" id="PS51384">
    <property type="entry name" value="FAD_FR"/>
    <property type="match status" value="1"/>
</dbReference>
<evidence type="ECO:0000313" key="14">
    <source>
        <dbReference type="Proteomes" id="UP000192927"/>
    </source>
</evidence>
<gene>
    <name evidence="10" type="primary">TAH18</name>
</gene>
<organism evidence="13 14">
    <name type="scientific">Lasallia pustulata</name>
    <dbReference type="NCBI Taxonomy" id="136370"/>
    <lineage>
        <taxon>Eukaryota</taxon>
        <taxon>Fungi</taxon>
        <taxon>Dikarya</taxon>
        <taxon>Ascomycota</taxon>
        <taxon>Pezizomycotina</taxon>
        <taxon>Lecanoromycetes</taxon>
        <taxon>OSLEUM clade</taxon>
        <taxon>Umbilicariomycetidae</taxon>
        <taxon>Umbilicariales</taxon>
        <taxon>Umbilicariaceae</taxon>
        <taxon>Lasallia</taxon>
    </lineage>
</organism>
<evidence type="ECO:0000259" key="11">
    <source>
        <dbReference type="PROSITE" id="PS50902"/>
    </source>
</evidence>
<evidence type="ECO:0000256" key="9">
    <source>
        <dbReference type="ARBA" id="ARBA00023128"/>
    </source>
</evidence>
<name>A0A1W5CTE4_9LECA</name>
<comment type="similarity">
    <text evidence="10">Belongs to the NADPH-dependent diflavin oxidoreductase NDOR1 family.</text>
</comment>
<keyword evidence="14" id="KW-1185">Reference proteome</keyword>
<evidence type="ECO:0000256" key="6">
    <source>
        <dbReference type="ARBA" id="ARBA00022827"/>
    </source>
</evidence>
<dbReference type="GO" id="GO:0005739">
    <property type="term" value="C:mitochondrion"/>
    <property type="evidence" value="ECO:0007669"/>
    <property type="project" value="UniProtKB-SubCell"/>
</dbReference>
<dbReference type="SUPFAM" id="SSF52218">
    <property type="entry name" value="Flavoproteins"/>
    <property type="match status" value="1"/>
</dbReference>
<dbReference type="FunFam" id="1.20.990.10:FF:000013">
    <property type="entry name" value="NADPH-dependent diflavin oxidoreductase 1"/>
    <property type="match status" value="1"/>
</dbReference>
<feature type="binding site" evidence="10">
    <location>
        <begin position="65"/>
        <end position="68"/>
    </location>
    <ligand>
        <name>FMN</name>
        <dbReference type="ChEBI" id="CHEBI:58210"/>
    </ligand>
</feature>
<dbReference type="InterPro" id="IPR001709">
    <property type="entry name" value="Flavoprot_Pyr_Nucl_cyt_Rdtase"/>
</dbReference>
<dbReference type="InterPro" id="IPR017927">
    <property type="entry name" value="FAD-bd_FR_type"/>
</dbReference>
<feature type="binding site" evidence="10">
    <location>
        <begin position="18"/>
        <end position="23"/>
    </location>
    <ligand>
        <name>FMN</name>
        <dbReference type="ChEBI" id="CHEBI:58210"/>
    </ligand>
</feature>
<dbReference type="Gene3D" id="2.40.30.10">
    <property type="entry name" value="Translation factors"/>
    <property type="match status" value="1"/>
</dbReference>
<evidence type="ECO:0000256" key="3">
    <source>
        <dbReference type="ARBA" id="ARBA00022490"/>
    </source>
</evidence>
<dbReference type="InterPro" id="IPR003097">
    <property type="entry name" value="CysJ-like_FAD-binding"/>
</dbReference>
<dbReference type="GO" id="GO:0050661">
    <property type="term" value="F:NADP binding"/>
    <property type="evidence" value="ECO:0007669"/>
    <property type="project" value="UniProtKB-UniRule"/>
</dbReference>
<evidence type="ECO:0000313" key="13">
    <source>
        <dbReference type="EMBL" id="SLM34126.1"/>
    </source>
</evidence>
<dbReference type="PANTHER" id="PTHR19384">
    <property type="entry name" value="NITRIC OXIDE SYNTHASE-RELATED"/>
    <property type="match status" value="1"/>
</dbReference>
<comment type="similarity">
    <text evidence="10">In the N-terminal section; belongs to the flavodoxin family.</text>
</comment>
<comment type="subunit">
    <text evidence="10">Interacts with DRE2; as part of the cytosolic iron-sulfur (Fe-S) protein assembly (CIA) machinery.</text>
</comment>
<keyword evidence="8 10" id="KW-0560">Oxidoreductase</keyword>
<dbReference type="InterPro" id="IPR008254">
    <property type="entry name" value="Flavodoxin/NO_synth"/>
</dbReference>
<dbReference type="EC" id="1.18.1.-" evidence="10"/>
<dbReference type="GO" id="GO:0010181">
    <property type="term" value="F:FMN binding"/>
    <property type="evidence" value="ECO:0007669"/>
    <property type="project" value="UniProtKB-UniRule"/>
</dbReference>
<dbReference type="InterPro" id="IPR023173">
    <property type="entry name" value="NADPH_Cyt_P450_Rdtase_alpha"/>
</dbReference>
<reference evidence="14" key="1">
    <citation type="submission" date="2017-03" db="EMBL/GenBank/DDBJ databases">
        <authorList>
            <person name="Sharma R."/>
            <person name="Thines M."/>
        </authorList>
    </citation>
    <scope>NUCLEOTIDE SEQUENCE [LARGE SCALE GENOMIC DNA]</scope>
</reference>
<feature type="binding site" evidence="10">
    <location>
        <begin position="572"/>
        <end position="573"/>
    </location>
    <ligand>
        <name>NADP(+)</name>
        <dbReference type="ChEBI" id="CHEBI:58349"/>
    </ligand>
</feature>
<evidence type="ECO:0000259" key="12">
    <source>
        <dbReference type="PROSITE" id="PS51384"/>
    </source>
</evidence>
<dbReference type="GO" id="GO:0005634">
    <property type="term" value="C:nucleus"/>
    <property type="evidence" value="ECO:0007669"/>
    <property type="project" value="UniProtKB-ARBA"/>
</dbReference>
<comment type="catalytic activity">
    <reaction evidence="10">
        <text>2 oxidized [2Fe-2S]-[protein] + NADPH = 2 reduced [2Fe-2S]-[protein] + NADP(+) + H(+)</text>
        <dbReference type="Rhea" id="RHEA:67716"/>
        <dbReference type="Rhea" id="RHEA-COMP:17327"/>
        <dbReference type="Rhea" id="RHEA-COMP:17328"/>
        <dbReference type="ChEBI" id="CHEBI:15378"/>
        <dbReference type="ChEBI" id="CHEBI:33737"/>
        <dbReference type="ChEBI" id="CHEBI:33738"/>
        <dbReference type="ChEBI" id="CHEBI:57783"/>
        <dbReference type="ChEBI" id="CHEBI:58349"/>
    </reaction>
</comment>
<keyword evidence="5 10" id="KW-0288">FMN</keyword>
<feature type="binding site" evidence="10">
    <location>
        <begin position="578"/>
        <end position="582"/>
    </location>
    <ligand>
        <name>NADP(+)</name>
        <dbReference type="ChEBI" id="CHEBI:58349"/>
    </ligand>
</feature>
<dbReference type="PRINTS" id="PR00369">
    <property type="entry name" value="FLAVODOXIN"/>
</dbReference>